<proteinExistence type="predicted"/>
<accession>A0ACD0WKE2</accession>
<keyword evidence="2" id="KW-1185">Reference proteome</keyword>
<name>A0ACD0WKE2_CLALS</name>
<dbReference type="Proteomes" id="UP000326582">
    <property type="component" value="Chromosome 3"/>
</dbReference>
<organism evidence="1 2">
    <name type="scientific">Clavispora lusitaniae</name>
    <name type="common">Candida lusitaniae</name>
    <dbReference type="NCBI Taxonomy" id="36911"/>
    <lineage>
        <taxon>Eukaryota</taxon>
        <taxon>Fungi</taxon>
        <taxon>Dikarya</taxon>
        <taxon>Ascomycota</taxon>
        <taxon>Saccharomycotina</taxon>
        <taxon>Pichiomycetes</taxon>
        <taxon>Metschnikowiaceae</taxon>
        <taxon>Clavispora</taxon>
    </lineage>
</organism>
<protein>
    <submittedName>
        <fullName evidence="1">Uncharacterized protein</fullName>
    </submittedName>
</protein>
<reference evidence="2" key="1">
    <citation type="journal article" date="2019" name="MBio">
        <title>Comparative genomics for the elucidation of multidrug resistance (MDR) in Candida lusitaniae.</title>
        <authorList>
            <person name="Kannan A."/>
            <person name="Asner S.A."/>
            <person name="Trachsel E."/>
            <person name="Kelly S."/>
            <person name="Parker J."/>
            <person name="Sanglard D."/>
        </authorList>
    </citation>
    <scope>NUCLEOTIDE SEQUENCE [LARGE SCALE GENOMIC DNA]</scope>
    <source>
        <strain evidence="2">P1</strain>
    </source>
</reference>
<sequence length="292" mass="33710">MALETRKDRAQKLLSNRKPVTESTAWSLAQETYSKRLEGDIERTKKFLEQAQAANTKLERELSNEPLDEESEDLVNLLGLFEVYKSLPYMPMKNDSIGIATAASLTKNAVLEQSKAISMIRDENEATKTEIQRLENILADYAEFDELLQARVQQHPARMEELEQQLHGSRSLETELEHQIEFGQKSVDQLKKVEDKMYQHVKRVVTKLHALLDWENASMMDEDMFKESLRRSIALINRMIKSLVSQGTKQTKWVQVPAGPEEKLVQVMLRNNLIHVRNGNGLEIRLREFGFD</sequence>
<evidence type="ECO:0000313" key="1">
    <source>
        <dbReference type="EMBL" id="QFZ27789.1"/>
    </source>
</evidence>
<dbReference type="EMBL" id="CP038486">
    <property type="protein sequence ID" value="QFZ27789.1"/>
    <property type="molecule type" value="Genomic_DNA"/>
</dbReference>
<gene>
    <name evidence="1" type="ORF">EJF14_30776</name>
</gene>
<evidence type="ECO:0000313" key="2">
    <source>
        <dbReference type="Proteomes" id="UP000326582"/>
    </source>
</evidence>